<comment type="caution">
    <text evidence="4">The sequence shown here is derived from an EMBL/GenBank/DDBJ whole genome shotgun (WGS) entry which is preliminary data.</text>
</comment>
<reference evidence="4" key="2">
    <citation type="journal article" date="2023" name="Int. J. Mol. Sci.">
        <title>De Novo Assembly and Annotation of 11 Diverse Shrub Willow (Salix) Genomes Reveals Novel Gene Organization in Sex-Linked Regions.</title>
        <authorList>
            <person name="Hyden B."/>
            <person name="Feng K."/>
            <person name="Yates T.B."/>
            <person name="Jawdy S."/>
            <person name="Cereghino C."/>
            <person name="Smart L.B."/>
            <person name="Muchero W."/>
        </authorList>
    </citation>
    <scope>NUCLEOTIDE SEQUENCE</scope>
    <source>
        <tissue evidence="4">Shoot tip</tissue>
    </source>
</reference>
<organism evidence="4 5">
    <name type="scientific">Salix suchowensis</name>
    <dbReference type="NCBI Taxonomy" id="1278906"/>
    <lineage>
        <taxon>Eukaryota</taxon>
        <taxon>Viridiplantae</taxon>
        <taxon>Streptophyta</taxon>
        <taxon>Embryophyta</taxon>
        <taxon>Tracheophyta</taxon>
        <taxon>Spermatophyta</taxon>
        <taxon>Magnoliopsida</taxon>
        <taxon>eudicotyledons</taxon>
        <taxon>Gunneridae</taxon>
        <taxon>Pentapetalae</taxon>
        <taxon>rosids</taxon>
        <taxon>fabids</taxon>
        <taxon>Malpighiales</taxon>
        <taxon>Salicaceae</taxon>
        <taxon>Saliceae</taxon>
        <taxon>Salix</taxon>
    </lineage>
</organism>
<accession>A0ABQ9CC99</accession>
<gene>
    <name evidence="4" type="ORF">OIU77_021047</name>
</gene>
<reference evidence="4" key="1">
    <citation type="submission" date="2022-10" db="EMBL/GenBank/DDBJ databases">
        <authorList>
            <person name="Hyden B.L."/>
            <person name="Feng K."/>
            <person name="Yates T."/>
            <person name="Jawdy S."/>
            <person name="Smart L.B."/>
            <person name="Muchero W."/>
        </authorList>
    </citation>
    <scope>NUCLEOTIDE SEQUENCE</scope>
    <source>
        <tissue evidence="4">Shoot tip</tissue>
    </source>
</reference>
<protein>
    <submittedName>
        <fullName evidence="4">Uncharacterized protein</fullName>
    </submittedName>
</protein>
<dbReference type="EMBL" id="JAPFFI010000004">
    <property type="protein sequence ID" value="KAJ6395908.1"/>
    <property type="molecule type" value="Genomic_DNA"/>
</dbReference>
<evidence type="ECO:0000313" key="5">
    <source>
        <dbReference type="Proteomes" id="UP001141253"/>
    </source>
</evidence>
<dbReference type="Pfam" id="PF00503">
    <property type="entry name" value="G-alpha"/>
    <property type="match status" value="1"/>
</dbReference>
<dbReference type="Proteomes" id="UP001141253">
    <property type="component" value="Chromosome 4"/>
</dbReference>
<dbReference type="Gene3D" id="3.40.50.300">
    <property type="entry name" value="P-loop containing nucleotide triphosphate hydrolases"/>
    <property type="match status" value="1"/>
</dbReference>
<evidence type="ECO:0000256" key="3">
    <source>
        <dbReference type="ARBA" id="ARBA00023224"/>
    </source>
</evidence>
<evidence type="ECO:0000313" key="4">
    <source>
        <dbReference type="EMBL" id="KAJ6395908.1"/>
    </source>
</evidence>
<dbReference type="PANTHER" id="PTHR10218">
    <property type="entry name" value="GTP-BINDING PROTEIN ALPHA SUBUNIT"/>
    <property type="match status" value="1"/>
</dbReference>
<dbReference type="PANTHER" id="PTHR10218:SF321">
    <property type="entry name" value="EXTRA-LARGE GUANINE NUCLEOTIDE-BINDING PROTEIN 2"/>
    <property type="match status" value="1"/>
</dbReference>
<keyword evidence="1" id="KW-0547">Nucleotide-binding</keyword>
<name>A0ABQ9CC99_9ROSI</name>
<proteinExistence type="predicted"/>
<dbReference type="PROSITE" id="PS51882">
    <property type="entry name" value="G_ALPHA"/>
    <property type="match status" value="1"/>
</dbReference>
<keyword evidence="5" id="KW-1185">Reference proteome</keyword>
<evidence type="ECO:0000256" key="1">
    <source>
        <dbReference type="ARBA" id="ARBA00022741"/>
    </source>
</evidence>
<keyword evidence="3" id="KW-0807">Transducer</keyword>
<evidence type="ECO:0000256" key="2">
    <source>
        <dbReference type="ARBA" id="ARBA00023134"/>
    </source>
</evidence>
<sequence length="173" mass="20032">MFEDVDIVLFCVSLIDYDEFSEDKNGVLINKMIASRQLFERTATHPTFQEKKFLLILNKFDLLEEKIEQVPLTQCEWFDDFNPVIGYNPNSSRSTSPSLAHRAFQYIAVKFKRLFKDLTDRKLYVSPATTGLEPDNVDEALKYAREVLKWKQEEPNYLNNELSSTSVEASSSS</sequence>
<dbReference type="SUPFAM" id="SSF52540">
    <property type="entry name" value="P-loop containing nucleoside triphosphate hydrolases"/>
    <property type="match status" value="1"/>
</dbReference>
<keyword evidence="2" id="KW-0342">GTP-binding</keyword>
<dbReference type="InterPro" id="IPR027417">
    <property type="entry name" value="P-loop_NTPase"/>
</dbReference>
<dbReference type="InterPro" id="IPR001019">
    <property type="entry name" value="Gprotein_alpha_su"/>
</dbReference>